<gene>
    <name evidence="1" type="ORF">G4V63_26775</name>
</gene>
<dbReference type="Proteomes" id="UP000480266">
    <property type="component" value="Unassembled WGS sequence"/>
</dbReference>
<sequence length="169" mass="18328">MASLEEAKARLAQASQRFHDTEIKWQPSLWDSSDFDLRSPTGDPLGNIFSSIFGTRPLSPPAPQIFSQRDAPRALRACFDVLYALGSRSTDANETLAYASAMDAVSTELDFIAQQRLLSRTTAYAPFTAAFKLAAKTLKKAKAKADELAQNLGLAADVLTAFSKIIAVV</sequence>
<evidence type="ECO:0000313" key="1">
    <source>
        <dbReference type="EMBL" id="NGX98679.1"/>
    </source>
</evidence>
<proteinExistence type="predicted"/>
<dbReference type="EMBL" id="JAAMRR010001365">
    <property type="protein sequence ID" value="NGX98679.1"/>
    <property type="molecule type" value="Genomic_DNA"/>
</dbReference>
<accession>A0A7C9RJ86</accession>
<reference evidence="1" key="1">
    <citation type="submission" date="2020-02" db="EMBL/GenBank/DDBJ databases">
        <title>Draft genome sequence of Candidatus Afipia apatlaquensis IBT-C3, a potential strain for decolorization of textile dyes.</title>
        <authorList>
            <person name="Sanchez-Reyes A."/>
            <person name="Breton-Deval L."/>
            <person name="Mangelson H."/>
            <person name="Sanchez-Flores A."/>
        </authorList>
    </citation>
    <scope>NUCLEOTIDE SEQUENCE [LARGE SCALE GENOMIC DNA]</scope>
    <source>
        <strain evidence="1">IBT-C3</strain>
    </source>
</reference>
<dbReference type="AlphaFoldDB" id="A0A7C9RJ86"/>
<protein>
    <submittedName>
        <fullName evidence="1">Uncharacterized protein</fullName>
    </submittedName>
</protein>
<name>A0A7C9RJ86_9BRAD</name>
<organism evidence="1 2">
    <name type="scientific">Candidatus Afipia apatlaquensis</name>
    <dbReference type="NCBI Taxonomy" id="2712852"/>
    <lineage>
        <taxon>Bacteria</taxon>
        <taxon>Pseudomonadati</taxon>
        <taxon>Pseudomonadota</taxon>
        <taxon>Alphaproteobacteria</taxon>
        <taxon>Hyphomicrobiales</taxon>
        <taxon>Nitrobacteraceae</taxon>
        <taxon>Afipia</taxon>
    </lineage>
</organism>
<evidence type="ECO:0000313" key="2">
    <source>
        <dbReference type="Proteomes" id="UP000480266"/>
    </source>
</evidence>
<keyword evidence="2" id="KW-1185">Reference proteome</keyword>
<comment type="caution">
    <text evidence="1">The sequence shown here is derived from an EMBL/GenBank/DDBJ whole genome shotgun (WGS) entry which is preliminary data.</text>
</comment>